<dbReference type="Gene3D" id="3.60.15.10">
    <property type="entry name" value="Ribonuclease Z/Hydroxyacylglutathione hydrolase-like"/>
    <property type="match status" value="1"/>
</dbReference>
<dbReference type="SMART" id="SM00849">
    <property type="entry name" value="Lactamase_B"/>
    <property type="match status" value="1"/>
</dbReference>
<feature type="domain" description="Metallo-beta-lactamase" evidence="1">
    <location>
        <begin position="11"/>
        <end position="216"/>
    </location>
</feature>
<keyword evidence="3" id="KW-1185">Reference proteome</keyword>
<keyword evidence="2" id="KW-0378">Hydrolase</keyword>
<organism evidence="2 3">
    <name type="scientific">Thermoactinomyces mirandus</name>
    <dbReference type="NCBI Taxonomy" id="2756294"/>
    <lineage>
        <taxon>Bacteria</taxon>
        <taxon>Bacillati</taxon>
        <taxon>Bacillota</taxon>
        <taxon>Bacilli</taxon>
        <taxon>Bacillales</taxon>
        <taxon>Thermoactinomycetaceae</taxon>
        <taxon>Thermoactinomyces</taxon>
    </lineage>
</organism>
<dbReference type="AlphaFoldDB" id="A0A7W1XTB0"/>
<accession>A0A7W1XTB0</accession>
<dbReference type="PANTHER" id="PTHR47619">
    <property type="entry name" value="METALLO-HYDROLASE YYCJ-RELATED"/>
    <property type="match status" value="1"/>
</dbReference>
<dbReference type="GO" id="GO:0016787">
    <property type="term" value="F:hydrolase activity"/>
    <property type="evidence" value="ECO:0007669"/>
    <property type="project" value="UniProtKB-KW"/>
</dbReference>
<evidence type="ECO:0000313" key="2">
    <source>
        <dbReference type="EMBL" id="MBA4602892.1"/>
    </source>
</evidence>
<dbReference type="InterPro" id="IPR052533">
    <property type="entry name" value="WalJ/YycJ-like"/>
</dbReference>
<reference evidence="2 3" key="1">
    <citation type="submission" date="2020-07" db="EMBL/GenBank/DDBJ databases">
        <title>Thermoactinomyces phylogeny.</title>
        <authorList>
            <person name="Dunlap C."/>
        </authorList>
    </citation>
    <scope>NUCLEOTIDE SEQUENCE [LARGE SCALE GENOMIC DNA]</scope>
    <source>
        <strain evidence="2 3">AMNI-1</strain>
    </source>
</reference>
<dbReference type="EMBL" id="JACEOL010000036">
    <property type="protein sequence ID" value="MBA4602892.1"/>
    <property type="molecule type" value="Genomic_DNA"/>
</dbReference>
<dbReference type="SUPFAM" id="SSF56281">
    <property type="entry name" value="Metallo-hydrolase/oxidoreductase"/>
    <property type="match status" value="1"/>
</dbReference>
<dbReference type="RefSeq" id="WP_181740885.1">
    <property type="nucleotide sequence ID" value="NZ_JACEOL010000036.1"/>
</dbReference>
<dbReference type="InterPro" id="IPR001279">
    <property type="entry name" value="Metallo-B-lactamas"/>
</dbReference>
<protein>
    <submittedName>
        <fullName evidence="2">MBL fold metallo-hydrolase</fullName>
    </submittedName>
</protein>
<proteinExistence type="predicted"/>
<dbReference type="InterPro" id="IPR036866">
    <property type="entry name" value="RibonucZ/Hydroxyglut_hydro"/>
</dbReference>
<sequence>MKFSVLASGSTGNVIYIESRQARFLVDAGISGKQLTERLQQLKVDPSTLTAIFVTHEHIDHVKGLGVLARRFQIPVYMNESTWNHLPSSVGNIPEPLKNVIETGAALELEDVLIECIPVSHDAAEPVGYQIRHGRETFATVTDLGYVSSRIIDQLQGIDTLVWESNHDVEMLRMGTYPWNVKRRILGDTGHLSNEDAGEALTEILKGTGENVYLAHLSRDNNVCELAHLTVKNILEETGMKSGRDFYLWPTFHDRPTPLQEVKAKVKA</sequence>
<dbReference type="PANTHER" id="PTHR47619:SF1">
    <property type="entry name" value="EXODEOXYRIBONUCLEASE WALJ"/>
    <property type="match status" value="1"/>
</dbReference>
<gene>
    <name evidence="2" type="ORF">H2C83_11325</name>
</gene>
<dbReference type="Pfam" id="PF12706">
    <property type="entry name" value="Lactamase_B_2"/>
    <property type="match status" value="1"/>
</dbReference>
<comment type="caution">
    <text evidence="2">The sequence shown here is derived from an EMBL/GenBank/DDBJ whole genome shotgun (WGS) entry which is preliminary data.</text>
</comment>
<name>A0A7W1XTB0_9BACL</name>
<dbReference type="Proteomes" id="UP000538292">
    <property type="component" value="Unassembled WGS sequence"/>
</dbReference>
<evidence type="ECO:0000259" key="1">
    <source>
        <dbReference type="SMART" id="SM00849"/>
    </source>
</evidence>
<evidence type="ECO:0000313" key="3">
    <source>
        <dbReference type="Proteomes" id="UP000538292"/>
    </source>
</evidence>